<dbReference type="Gene3D" id="2.40.30.10">
    <property type="entry name" value="Translation factors"/>
    <property type="match status" value="1"/>
</dbReference>
<dbReference type="GO" id="GO:0003958">
    <property type="term" value="F:NADPH-hemoprotein reductase activity"/>
    <property type="evidence" value="ECO:0007669"/>
    <property type="project" value="UniProtKB-EC"/>
</dbReference>
<dbReference type="InterPro" id="IPR017927">
    <property type="entry name" value="FAD-bd_FR_type"/>
</dbReference>
<keyword evidence="5" id="KW-0472">Membrane</keyword>
<dbReference type="PANTHER" id="PTHR19384">
    <property type="entry name" value="NITRIC OXIDE SYNTHASE-RELATED"/>
    <property type="match status" value="1"/>
</dbReference>
<feature type="domain" description="Flavodoxin-like" evidence="6">
    <location>
        <begin position="53"/>
        <end position="194"/>
    </location>
</feature>
<dbReference type="Pfam" id="PF00258">
    <property type="entry name" value="Flavodoxin_1"/>
    <property type="match status" value="1"/>
</dbReference>
<dbReference type="PRINTS" id="PR00369">
    <property type="entry name" value="FLAVODOXIN"/>
</dbReference>
<dbReference type="GO" id="GO:0005829">
    <property type="term" value="C:cytosol"/>
    <property type="evidence" value="ECO:0007669"/>
    <property type="project" value="TreeGrafter"/>
</dbReference>
<dbReference type="Gene3D" id="3.40.50.360">
    <property type="match status" value="1"/>
</dbReference>
<gene>
    <name evidence="8" type="ORF">CAL20_17625</name>
</gene>
<keyword evidence="9" id="KW-1185">Reference proteome</keyword>
<evidence type="ECO:0000256" key="4">
    <source>
        <dbReference type="ARBA" id="ARBA00023797"/>
    </source>
</evidence>
<dbReference type="EC" id="1.6.2.4" evidence="4"/>
<keyword evidence="3" id="KW-0249">Electron transport</keyword>
<feature type="transmembrane region" description="Helical" evidence="5">
    <location>
        <begin position="9"/>
        <end position="27"/>
    </location>
</feature>
<keyword evidence="5" id="KW-1133">Transmembrane helix</keyword>
<evidence type="ECO:0000313" key="9">
    <source>
        <dbReference type="Proteomes" id="UP000216885"/>
    </source>
</evidence>
<evidence type="ECO:0000256" key="1">
    <source>
        <dbReference type="ARBA" id="ARBA00022630"/>
    </source>
</evidence>
<organism evidence="8 9">
    <name type="scientific">Bordetella genomosp. 4</name>
    <dbReference type="NCBI Taxonomy" id="463044"/>
    <lineage>
        <taxon>Bacteria</taxon>
        <taxon>Pseudomonadati</taxon>
        <taxon>Pseudomonadota</taxon>
        <taxon>Betaproteobacteria</taxon>
        <taxon>Burkholderiales</taxon>
        <taxon>Alcaligenaceae</taxon>
        <taxon>Bordetella</taxon>
    </lineage>
</organism>
<keyword evidence="3" id="KW-0813">Transport</keyword>
<feature type="domain" description="FAD-binding FR-type" evidence="7">
    <location>
        <begin position="208"/>
        <end position="324"/>
    </location>
</feature>
<dbReference type="SUPFAM" id="SSF63380">
    <property type="entry name" value="Riboflavin synthase domain-like"/>
    <property type="match status" value="1"/>
</dbReference>
<proteinExistence type="predicted"/>
<evidence type="ECO:0000256" key="5">
    <source>
        <dbReference type="SAM" id="Phobius"/>
    </source>
</evidence>
<dbReference type="InterPro" id="IPR017938">
    <property type="entry name" value="Riboflavin_synthase-like_b-brl"/>
</dbReference>
<dbReference type="InterPro" id="IPR001433">
    <property type="entry name" value="OxRdtase_FAD/NAD-bd"/>
</dbReference>
<dbReference type="Pfam" id="PF00175">
    <property type="entry name" value="NAD_binding_1"/>
    <property type="match status" value="1"/>
</dbReference>
<keyword evidence="1" id="KW-0285">Flavoprotein</keyword>
<dbReference type="PANTHER" id="PTHR19384:SF17">
    <property type="entry name" value="NADPH--CYTOCHROME P450 REDUCTASE"/>
    <property type="match status" value="1"/>
</dbReference>
<comment type="caution">
    <text evidence="8">The sequence shown here is derived from an EMBL/GenBank/DDBJ whole genome shotgun (WGS) entry which is preliminary data.</text>
</comment>
<reference evidence="8 9" key="1">
    <citation type="submission" date="2017-05" db="EMBL/GenBank/DDBJ databases">
        <title>Complete and WGS of Bordetella genogroups.</title>
        <authorList>
            <person name="Spilker T."/>
            <person name="LiPuma J."/>
        </authorList>
    </citation>
    <scope>NUCLEOTIDE SEQUENCE [LARGE SCALE GENOMIC DNA]</scope>
    <source>
        <strain evidence="8 9">AU9919</strain>
    </source>
</reference>
<dbReference type="InterPro" id="IPR001709">
    <property type="entry name" value="Flavoprot_Pyr_Nucl_cyt_Rdtase"/>
</dbReference>
<evidence type="ECO:0000313" key="8">
    <source>
        <dbReference type="EMBL" id="OZI54308.1"/>
    </source>
</evidence>
<dbReference type="SUPFAM" id="SSF52343">
    <property type="entry name" value="Ferredoxin reductase-like, C-terminal NADP-linked domain"/>
    <property type="match status" value="1"/>
</dbReference>
<name>A0A261TX86_9BORD</name>
<dbReference type="InterPro" id="IPR039261">
    <property type="entry name" value="FNR_nucleotide-bd"/>
</dbReference>
<dbReference type="SUPFAM" id="SSF52218">
    <property type="entry name" value="Flavoproteins"/>
    <property type="match status" value="1"/>
</dbReference>
<dbReference type="PROSITE" id="PS51384">
    <property type="entry name" value="FAD_FR"/>
    <property type="match status" value="1"/>
</dbReference>
<dbReference type="Proteomes" id="UP000216885">
    <property type="component" value="Unassembled WGS sequence"/>
</dbReference>
<dbReference type="Gene3D" id="3.40.50.80">
    <property type="entry name" value="Nucleotide-binding domain of ferredoxin-NADP reductase (FNR) module"/>
    <property type="match status" value="1"/>
</dbReference>
<dbReference type="GO" id="GO:0010181">
    <property type="term" value="F:FMN binding"/>
    <property type="evidence" value="ECO:0007669"/>
    <property type="project" value="InterPro"/>
</dbReference>
<dbReference type="InterPro" id="IPR008254">
    <property type="entry name" value="Flavodoxin/NO_synth"/>
</dbReference>
<evidence type="ECO:0000259" key="7">
    <source>
        <dbReference type="PROSITE" id="PS51384"/>
    </source>
</evidence>
<evidence type="ECO:0000259" key="6">
    <source>
        <dbReference type="PROSITE" id="PS50902"/>
    </source>
</evidence>
<keyword evidence="2" id="KW-0288">FMN</keyword>
<evidence type="ECO:0000256" key="2">
    <source>
        <dbReference type="ARBA" id="ARBA00022643"/>
    </source>
</evidence>
<dbReference type="PROSITE" id="PS50902">
    <property type="entry name" value="FLAVODOXIN_LIKE"/>
    <property type="match status" value="1"/>
</dbReference>
<dbReference type="GO" id="GO:0050660">
    <property type="term" value="F:flavin adenine dinucleotide binding"/>
    <property type="evidence" value="ECO:0007669"/>
    <property type="project" value="TreeGrafter"/>
</dbReference>
<evidence type="ECO:0000256" key="3">
    <source>
        <dbReference type="ARBA" id="ARBA00022982"/>
    </source>
</evidence>
<dbReference type="EMBL" id="NEVQ01000017">
    <property type="protein sequence ID" value="OZI54308.1"/>
    <property type="molecule type" value="Genomic_DNA"/>
</dbReference>
<keyword evidence="5" id="KW-0812">Transmembrane</keyword>
<dbReference type="InterPro" id="IPR029039">
    <property type="entry name" value="Flavoprotein-like_sf"/>
</dbReference>
<dbReference type="CDD" id="cd06200">
    <property type="entry name" value="SiR_like1"/>
    <property type="match status" value="1"/>
</dbReference>
<dbReference type="AlphaFoldDB" id="A0A261TX86"/>
<accession>A0A261TX86</accession>
<dbReference type="RefSeq" id="WP_094838524.1">
    <property type="nucleotide sequence ID" value="NZ_NEVQ01000017.1"/>
</dbReference>
<dbReference type="InterPro" id="IPR001094">
    <property type="entry name" value="Flavdoxin-like"/>
</dbReference>
<protein>
    <recommendedName>
        <fullName evidence="4">NADPH--hemoprotein reductase</fullName>
        <ecNumber evidence="4">1.6.2.4</ecNumber>
    </recommendedName>
</protein>
<dbReference type="PRINTS" id="PR00371">
    <property type="entry name" value="FPNCR"/>
</dbReference>
<sequence>MLAPPTHRLLYSCCILLAWLLLCFWSWRQARRRTEQQAQAAHELHAPATDQTILVAHASQTGQAEALAHQTAEALRQGGLSARVAALGQLDLALLRAHPRILIVASTYGEGDAPDSAAAFADTLMTRNDPGAAMLNGLQYAVLALGDSEYHHYCGFGRRLDTWLRDNGATPLFDRVEADKADPAALRHWQHHLGLLTGCSDLPDWEPPNYRPWRLAQRTLLNPDSQGAPCFHLILTPPDDIDASWQAGDIAEIGPRDARDGALHPHREYSISSIPADGAVHLLVRQMRHHDGRLGLGSGWLTHIAQPGDTIDLRLRTNSNFHLPADDRPLILIGNGTGLAGLRALLKARIAAGHHRNWLIFGERNAAHDWYHREEIEGWLAGGKLERLDTVFSRDTAERRYVQHRLLEASNTVRDWIAASSDIYVCGSLQGMAQGVDEALTHILGADGLAALRHENRYRRDVY</sequence>